<feature type="region of interest" description="Disordered" evidence="1">
    <location>
        <begin position="22"/>
        <end position="88"/>
    </location>
</feature>
<feature type="compositionally biased region" description="Basic and acidic residues" evidence="1">
    <location>
        <begin position="22"/>
        <end position="65"/>
    </location>
</feature>
<dbReference type="VEuPathDB" id="VectorBase:RPRC013424"/>
<accession>T1HG37</accession>
<reference evidence="2" key="1">
    <citation type="submission" date="2015-05" db="UniProtKB">
        <authorList>
            <consortium name="EnsemblMetazoa"/>
        </authorList>
    </citation>
    <scope>IDENTIFICATION</scope>
</reference>
<dbReference type="AlphaFoldDB" id="T1HG37"/>
<proteinExistence type="predicted"/>
<evidence type="ECO:0000313" key="3">
    <source>
        <dbReference type="Proteomes" id="UP000015103"/>
    </source>
</evidence>
<protein>
    <submittedName>
        <fullName evidence="2">Uncharacterized protein</fullName>
    </submittedName>
</protein>
<keyword evidence="3" id="KW-1185">Reference proteome</keyword>
<dbReference type="EnsemblMetazoa" id="RPRC013424-RA">
    <property type="protein sequence ID" value="RPRC013424-PA"/>
    <property type="gene ID" value="RPRC013424"/>
</dbReference>
<sequence>MSESDFRLTLLVNYCCANVEEKEKGNDLPPEKGEGCTLDKVEEEKEECTSNKVEEEKEEECTSVKEEEEDEGKDEASGQTVRSSIFQNPPKLRLNDDLVADMYFGTSLSRLQSDLLDNPFMEPHPPNKFFLSRQIKK</sequence>
<evidence type="ECO:0000256" key="1">
    <source>
        <dbReference type="SAM" id="MobiDB-lite"/>
    </source>
</evidence>
<name>T1HG37_RHOPR</name>
<dbReference type="InParanoid" id="T1HG37"/>
<feature type="compositionally biased region" description="Polar residues" evidence="1">
    <location>
        <begin position="77"/>
        <end position="87"/>
    </location>
</feature>
<evidence type="ECO:0000313" key="2">
    <source>
        <dbReference type="EnsemblMetazoa" id="RPRC013424-PA"/>
    </source>
</evidence>
<organism evidence="2 3">
    <name type="scientific">Rhodnius prolixus</name>
    <name type="common">Triatomid bug</name>
    <dbReference type="NCBI Taxonomy" id="13249"/>
    <lineage>
        <taxon>Eukaryota</taxon>
        <taxon>Metazoa</taxon>
        <taxon>Ecdysozoa</taxon>
        <taxon>Arthropoda</taxon>
        <taxon>Hexapoda</taxon>
        <taxon>Insecta</taxon>
        <taxon>Pterygota</taxon>
        <taxon>Neoptera</taxon>
        <taxon>Paraneoptera</taxon>
        <taxon>Hemiptera</taxon>
        <taxon>Heteroptera</taxon>
        <taxon>Panheteroptera</taxon>
        <taxon>Cimicomorpha</taxon>
        <taxon>Reduviidae</taxon>
        <taxon>Triatominae</taxon>
        <taxon>Rhodnius</taxon>
    </lineage>
</organism>
<dbReference type="EMBL" id="ACPB03005096">
    <property type="status" value="NOT_ANNOTATED_CDS"/>
    <property type="molecule type" value="Genomic_DNA"/>
</dbReference>
<dbReference type="Proteomes" id="UP000015103">
    <property type="component" value="Unassembled WGS sequence"/>
</dbReference>
<dbReference type="HOGENOM" id="CLU_1867623_0_0_1"/>